<name>A0A554VCP0_9FLAO</name>
<dbReference type="InterPro" id="IPR036249">
    <property type="entry name" value="Thioredoxin-like_sf"/>
</dbReference>
<proteinExistence type="predicted"/>
<accession>A0A554VCP0</accession>
<keyword evidence="1" id="KW-0732">Signal</keyword>
<feature type="signal peptide" evidence="1">
    <location>
        <begin position="1"/>
        <end position="20"/>
    </location>
</feature>
<dbReference type="EMBL" id="VLNR01000079">
    <property type="protein sequence ID" value="TSE04528.1"/>
    <property type="molecule type" value="Genomic_DNA"/>
</dbReference>
<dbReference type="OrthoDB" id="6398367at2"/>
<dbReference type="AlphaFoldDB" id="A0A554VCP0"/>
<organism evidence="2 3">
    <name type="scientific">Aquimarina algiphila</name>
    <dbReference type="NCBI Taxonomy" id="2047982"/>
    <lineage>
        <taxon>Bacteria</taxon>
        <taxon>Pseudomonadati</taxon>
        <taxon>Bacteroidota</taxon>
        <taxon>Flavobacteriia</taxon>
        <taxon>Flavobacteriales</taxon>
        <taxon>Flavobacteriaceae</taxon>
        <taxon>Aquimarina</taxon>
    </lineage>
</organism>
<evidence type="ECO:0000313" key="2">
    <source>
        <dbReference type="EMBL" id="TSE04528.1"/>
    </source>
</evidence>
<evidence type="ECO:0000256" key="1">
    <source>
        <dbReference type="SAM" id="SignalP"/>
    </source>
</evidence>
<feature type="chain" id="PRO_5021925247" evidence="1">
    <location>
        <begin position="21"/>
        <end position="232"/>
    </location>
</feature>
<dbReference type="CDD" id="cd02947">
    <property type="entry name" value="TRX_family"/>
    <property type="match status" value="1"/>
</dbReference>
<sequence>MKALVYFIIFLILSAKTLTAQSFNREVNIEENSPMLLGKISNHGLNQNPYNHWFSKNYTAYTPNQNSIDSLKTELQQYTIKLFMGTWCGDSKREVPRFYKILENSNFPLDRLTTIAVDRSREAYKQSPGGEHEGLNIHRVPTFIFYKDGKEINRIVESPIDTLEEDMLAIVSGNYISKYKSVLLLNDILEKKGALYISKNGKKIAKQFKDNVENLYELNTYANVLFFANKKK</sequence>
<comment type="caution">
    <text evidence="2">The sequence shown here is derived from an EMBL/GenBank/DDBJ whole genome shotgun (WGS) entry which is preliminary data.</text>
</comment>
<dbReference type="Gene3D" id="3.40.30.10">
    <property type="entry name" value="Glutaredoxin"/>
    <property type="match status" value="1"/>
</dbReference>
<dbReference type="RefSeq" id="WP_143918476.1">
    <property type="nucleotide sequence ID" value="NZ_CANMIK010000081.1"/>
</dbReference>
<dbReference type="Proteomes" id="UP000318833">
    <property type="component" value="Unassembled WGS sequence"/>
</dbReference>
<protein>
    <submittedName>
        <fullName evidence="2">Thioredoxin family protein</fullName>
    </submittedName>
</protein>
<gene>
    <name evidence="2" type="ORF">FOF46_25975</name>
</gene>
<dbReference type="SUPFAM" id="SSF52833">
    <property type="entry name" value="Thioredoxin-like"/>
    <property type="match status" value="1"/>
</dbReference>
<evidence type="ECO:0000313" key="3">
    <source>
        <dbReference type="Proteomes" id="UP000318833"/>
    </source>
</evidence>
<reference evidence="2 3" key="1">
    <citation type="submission" date="2019-07" db="EMBL/GenBank/DDBJ databases">
        <title>The draft genome sequence of Aquimarina algiphila M91.</title>
        <authorList>
            <person name="Meng X."/>
        </authorList>
    </citation>
    <scope>NUCLEOTIDE SEQUENCE [LARGE SCALE GENOMIC DNA]</scope>
    <source>
        <strain evidence="2 3">M91</strain>
    </source>
</reference>
<keyword evidence="3" id="KW-1185">Reference proteome</keyword>